<keyword evidence="10" id="KW-0472">Membrane</keyword>
<evidence type="ECO:0000256" key="9">
    <source>
        <dbReference type="ARBA" id="ARBA00023128"/>
    </source>
</evidence>
<evidence type="ECO:0000256" key="7">
    <source>
        <dbReference type="ARBA" id="ARBA00022792"/>
    </source>
</evidence>
<evidence type="ECO:0000313" key="12">
    <source>
        <dbReference type="EMBL" id="WFC97426.1"/>
    </source>
</evidence>
<feature type="coiled-coil region" evidence="11">
    <location>
        <begin position="118"/>
        <end position="145"/>
    </location>
</feature>
<evidence type="ECO:0000313" key="13">
    <source>
        <dbReference type="Proteomes" id="UP001219567"/>
    </source>
</evidence>
<dbReference type="PANTHER" id="PTHR12700">
    <property type="entry name" value="ATP SYNTHASE SUBUNIT D, MITOCHONDRIAL"/>
    <property type="match status" value="1"/>
</dbReference>
<dbReference type="AlphaFoldDB" id="A0AAJ5YNZ4"/>
<dbReference type="Pfam" id="PF05873">
    <property type="entry name" value="Mt_ATP-synt_D"/>
    <property type="match status" value="1"/>
</dbReference>
<name>A0AAJ5YNZ4_9BASI</name>
<keyword evidence="6" id="KW-0375">Hydrogen ion transport</keyword>
<protein>
    <recommendedName>
        <fullName evidence="3">ATP synthase subunit d, mitochondrial</fullName>
    </recommendedName>
</protein>
<gene>
    <name evidence="12" type="primary">ATP7</name>
    <name evidence="12" type="ORF">MYAM1_000139</name>
</gene>
<evidence type="ECO:0000256" key="8">
    <source>
        <dbReference type="ARBA" id="ARBA00023065"/>
    </source>
</evidence>
<dbReference type="GO" id="GO:0015078">
    <property type="term" value="F:proton transmembrane transporter activity"/>
    <property type="evidence" value="ECO:0007669"/>
    <property type="project" value="InterPro"/>
</dbReference>
<evidence type="ECO:0000256" key="11">
    <source>
        <dbReference type="SAM" id="Coils"/>
    </source>
</evidence>
<evidence type="ECO:0000256" key="10">
    <source>
        <dbReference type="ARBA" id="ARBA00023136"/>
    </source>
</evidence>
<comment type="similarity">
    <text evidence="2">Belongs to the ATPase d subunit family.</text>
</comment>
<evidence type="ECO:0000256" key="4">
    <source>
        <dbReference type="ARBA" id="ARBA00022448"/>
    </source>
</evidence>
<dbReference type="EMBL" id="CP119943">
    <property type="protein sequence ID" value="WFC97426.1"/>
    <property type="molecule type" value="Genomic_DNA"/>
</dbReference>
<evidence type="ECO:0000256" key="2">
    <source>
        <dbReference type="ARBA" id="ARBA00006842"/>
    </source>
</evidence>
<dbReference type="SUPFAM" id="SSF161065">
    <property type="entry name" value="ATP synthase D chain-like"/>
    <property type="match status" value="1"/>
</dbReference>
<keyword evidence="7" id="KW-0999">Mitochondrion inner membrane</keyword>
<dbReference type="GO" id="GO:0045259">
    <property type="term" value="C:proton-transporting ATP synthase complex"/>
    <property type="evidence" value="ECO:0007669"/>
    <property type="project" value="UniProtKB-KW"/>
</dbReference>
<dbReference type="InterPro" id="IPR036228">
    <property type="entry name" value="ATP_synth_F0_dsu_sf_mt"/>
</dbReference>
<dbReference type="InterPro" id="IPR008689">
    <property type="entry name" value="ATP_synth_F0_dsu_mt"/>
</dbReference>
<sequence>MASKAAVDFSKVLASGLSKQTSAELVSFRKRTDEAKRAVTQLKQLSTSVDFAHYKNVLKNQDVVADAEKLVNNFKPKTYDVAAQTKALHSFETTAVRNLGAAVQITNHCVMSIGMAHVQQAEEAAAKIQTELKDLKETLSNIENARPFDQLTATDVINARPEIAKTIEEMVKKGKWSLPGYEEKFGSRAIQDSLAYLLYSNQRVQIVRKSILCASFASRSRLPRPIEPPFDPSSASYMLLSTPYHARHRSVYRDH</sequence>
<evidence type="ECO:0000256" key="1">
    <source>
        <dbReference type="ARBA" id="ARBA00004273"/>
    </source>
</evidence>
<keyword evidence="9" id="KW-0496">Mitochondrion</keyword>
<dbReference type="GO" id="GO:0005743">
    <property type="term" value="C:mitochondrial inner membrane"/>
    <property type="evidence" value="ECO:0007669"/>
    <property type="project" value="UniProtKB-SubCell"/>
</dbReference>
<evidence type="ECO:0000256" key="6">
    <source>
        <dbReference type="ARBA" id="ARBA00022781"/>
    </source>
</evidence>
<comment type="subcellular location">
    <subcellularLocation>
        <location evidence="1">Mitochondrion inner membrane</location>
    </subcellularLocation>
</comment>
<dbReference type="Gene3D" id="6.10.280.70">
    <property type="match status" value="1"/>
</dbReference>
<dbReference type="Proteomes" id="UP001219567">
    <property type="component" value="Chromosome 1"/>
</dbReference>
<evidence type="ECO:0000256" key="5">
    <source>
        <dbReference type="ARBA" id="ARBA00022547"/>
    </source>
</evidence>
<keyword evidence="4" id="KW-0813">Transport</keyword>
<dbReference type="GO" id="GO:0015986">
    <property type="term" value="P:proton motive force-driven ATP synthesis"/>
    <property type="evidence" value="ECO:0007669"/>
    <property type="project" value="InterPro"/>
</dbReference>
<evidence type="ECO:0000256" key="3">
    <source>
        <dbReference type="ARBA" id="ARBA00021688"/>
    </source>
</evidence>
<keyword evidence="11" id="KW-0175">Coiled coil</keyword>
<organism evidence="12 13">
    <name type="scientific">Malassezia yamatoensis</name>
    <dbReference type="NCBI Taxonomy" id="253288"/>
    <lineage>
        <taxon>Eukaryota</taxon>
        <taxon>Fungi</taxon>
        <taxon>Dikarya</taxon>
        <taxon>Basidiomycota</taxon>
        <taxon>Ustilaginomycotina</taxon>
        <taxon>Malasseziomycetes</taxon>
        <taxon>Malasseziales</taxon>
        <taxon>Malasseziaceae</taxon>
        <taxon>Malassezia</taxon>
    </lineage>
</organism>
<proteinExistence type="inferred from homology"/>
<keyword evidence="8" id="KW-0406">Ion transport</keyword>
<reference evidence="12 13" key="1">
    <citation type="submission" date="2023-03" db="EMBL/GenBank/DDBJ databases">
        <title>Mating type loci evolution in Malassezia.</title>
        <authorList>
            <person name="Coelho M.A."/>
        </authorList>
    </citation>
    <scope>NUCLEOTIDE SEQUENCE [LARGE SCALE GENOMIC DNA]</scope>
    <source>
        <strain evidence="12 13">CBS 9725</strain>
    </source>
</reference>
<keyword evidence="13" id="KW-1185">Reference proteome</keyword>
<keyword evidence="5" id="KW-0138">CF(0)</keyword>
<accession>A0AAJ5YNZ4</accession>